<dbReference type="GO" id="GO:0004364">
    <property type="term" value="F:glutathione transferase activity"/>
    <property type="evidence" value="ECO:0007669"/>
    <property type="project" value="TreeGrafter"/>
</dbReference>
<dbReference type="PROSITE" id="PS50404">
    <property type="entry name" value="GST_NTER"/>
    <property type="match status" value="1"/>
</dbReference>
<dbReference type="SUPFAM" id="SSF47616">
    <property type="entry name" value="GST C-terminal domain-like"/>
    <property type="match status" value="1"/>
</dbReference>
<protein>
    <recommendedName>
        <fullName evidence="5">Fumarylacetoacetase</fullName>
    </recommendedName>
</protein>
<dbReference type="Gene3D" id="1.20.1050.10">
    <property type="match status" value="1"/>
</dbReference>
<dbReference type="InterPro" id="IPR040079">
    <property type="entry name" value="Glutathione_S-Trfase"/>
</dbReference>
<reference evidence="4" key="1">
    <citation type="submission" date="2021-01" db="EMBL/GenBank/DDBJ databases">
        <authorList>
            <person name="Corre E."/>
            <person name="Pelletier E."/>
            <person name="Niang G."/>
            <person name="Scheremetjew M."/>
            <person name="Finn R."/>
            <person name="Kale V."/>
            <person name="Holt S."/>
            <person name="Cochrane G."/>
            <person name="Meng A."/>
            <person name="Brown T."/>
            <person name="Cohen L."/>
        </authorList>
    </citation>
    <scope>NUCLEOTIDE SEQUENCE</scope>
    <source>
        <strain evidence="4">FE60</strain>
    </source>
</reference>
<sequence length="354" mass="38961">MYWSSAQQLVHHSVTGCPMNAGDLLASGTISGKEQHNFGSMLELSWKGSREVELGGGEVRRFLKDGDAVIMKGWCQREGSGRVGFGQCSARILPAIPFPYESSKENEDKSTAMQPEERYTNFKLYGSWWSSCSWTVRIALTAKGIPYEYDTHIPINIKLDEKALTSDKHSSINPMQQQVPTVLEFMDGGNVVRITQSLAIIEFLEAAFDHRGGRLLPLDPVARAKVKEIVEVINSVTQQLQNSSVMGMIDSISDKESLGEECGKQAIMNSLSSVEKIVAAIHSIYHASTAGPFATGSFGPTLADACLAPQLYNARRLCVDLEGVCPTLVEIEKKYNDHPWFQNAQTEAQLDAVK</sequence>
<dbReference type="PANTHER" id="PTHR42673">
    <property type="entry name" value="MALEYLACETOACETATE ISOMERASE"/>
    <property type="match status" value="1"/>
</dbReference>
<dbReference type="InterPro" id="IPR011234">
    <property type="entry name" value="Fumarylacetoacetase-like_C"/>
</dbReference>
<accession>A0A7S1GGU0</accession>
<organism evidence="4">
    <name type="scientific">Skeletonema marinoi</name>
    <dbReference type="NCBI Taxonomy" id="267567"/>
    <lineage>
        <taxon>Eukaryota</taxon>
        <taxon>Sar</taxon>
        <taxon>Stramenopiles</taxon>
        <taxon>Ochrophyta</taxon>
        <taxon>Bacillariophyta</taxon>
        <taxon>Coscinodiscophyceae</taxon>
        <taxon>Thalassiosirophycidae</taxon>
        <taxon>Thalassiosirales</taxon>
        <taxon>Skeletonemataceae</taxon>
        <taxon>Skeletonema</taxon>
        <taxon>Skeletonema marinoi-dohrnii complex</taxon>
    </lineage>
</organism>
<dbReference type="SUPFAM" id="SSF52833">
    <property type="entry name" value="Thioredoxin-like"/>
    <property type="match status" value="1"/>
</dbReference>
<dbReference type="Pfam" id="PF01557">
    <property type="entry name" value="FAA_hydrolase"/>
    <property type="match status" value="1"/>
</dbReference>
<name>A0A7S1GGU0_9STRA</name>
<comment type="similarity">
    <text evidence="1">Belongs to the FAH family.</text>
</comment>
<dbReference type="InterPro" id="IPR036663">
    <property type="entry name" value="Fumarylacetoacetase_C_sf"/>
</dbReference>
<dbReference type="GO" id="GO:0016034">
    <property type="term" value="F:maleylacetoacetate isomerase activity"/>
    <property type="evidence" value="ECO:0007669"/>
    <property type="project" value="TreeGrafter"/>
</dbReference>
<dbReference type="InterPro" id="IPR036249">
    <property type="entry name" value="Thioredoxin-like_sf"/>
</dbReference>
<evidence type="ECO:0000259" key="2">
    <source>
        <dbReference type="PROSITE" id="PS50404"/>
    </source>
</evidence>
<feature type="domain" description="GST N-terminal" evidence="2">
    <location>
        <begin position="120"/>
        <end position="212"/>
    </location>
</feature>
<dbReference type="InterPro" id="IPR010987">
    <property type="entry name" value="Glutathione-S-Trfase_C-like"/>
</dbReference>
<dbReference type="EMBL" id="HBFU01001790">
    <property type="protein sequence ID" value="CAD8927252.1"/>
    <property type="molecule type" value="Transcribed_RNA"/>
</dbReference>
<dbReference type="PANTHER" id="PTHR42673:SF4">
    <property type="entry name" value="MALEYLACETOACETATE ISOMERASE"/>
    <property type="match status" value="1"/>
</dbReference>
<evidence type="ECO:0000313" key="4">
    <source>
        <dbReference type="EMBL" id="CAD8927252.1"/>
    </source>
</evidence>
<dbReference type="SUPFAM" id="SSF56529">
    <property type="entry name" value="FAH"/>
    <property type="match status" value="1"/>
</dbReference>
<dbReference type="Pfam" id="PF13409">
    <property type="entry name" value="GST_N_2"/>
    <property type="match status" value="1"/>
</dbReference>
<dbReference type="InterPro" id="IPR036282">
    <property type="entry name" value="Glutathione-S-Trfase_C_sf"/>
</dbReference>
<dbReference type="AlphaFoldDB" id="A0A7S1GGU0"/>
<dbReference type="GO" id="GO:0006749">
    <property type="term" value="P:glutathione metabolic process"/>
    <property type="evidence" value="ECO:0007669"/>
    <property type="project" value="TreeGrafter"/>
</dbReference>
<dbReference type="Gene3D" id="3.90.850.10">
    <property type="entry name" value="Fumarylacetoacetase-like, C-terminal domain"/>
    <property type="match status" value="1"/>
</dbReference>
<dbReference type="Gene3D" id="3.40.30.10">
    <property type="entry name" value="Glutaredoxin"/>
    <property type="match status" value="1"/>
</dbReference>
<evidence type="ECO:0000259" key="3">
    <source>
        <dbReference type="PROSITE" id="PS50405"/>
    </source>
</evidence>
<evidence type="ECO:0000256" key="1">
    <source>
        <dbReference type="ARBA" id="ARBA00010211"/>
    </source>
</evidence>
<evidence type="ECO:0008006" key="5">
    <source>
        <dbReference type="Google" id="ProtNLM"/>
    </source>
</evidence>
<dbReference type="PROSITE" id="PS50405">
    <property type="entry name" value="GST_CTER"/>
    <property type="match status" value="1"/>
</dbReference>
<feature type="domain" description="GST C-terminal" evidence="3">
    <location>
        <begin position="219"/>
        <end position="354"/>
    </location>
</feature>
<proteinExistence type="inferred from homology"/>
<dbReference type="InterPro" id="IPR004045">
    <property type="entry name" value="Glutathione_S-Trfase_N"/>
</dbReference>
<dbReference type="GO" id="GO:0006559">
    <property type="term" value="P:L-phenylalanine catabolic process"/>
    <property type="evidence" value="ECO:0007669"/>
    <property type="project" value="TreeGrafter"/>
</dbReference>
<gene>
    <name evidence="4" type="ORF">SMAR1040_LOCUS1199</name>
</gene>
<dbReference type="SFLD" id="SFLDS00019">
    <property type="entry name" value="Glutathione_Transferase_(cytos"/>
    <property type="match status" value="1"/>
</dbReference>